<dbReference type="Pfam" id="PF02559">
    <property type="entry name" value="CarD_TRCF_RID"/>
    <property type="match status" value="1"/>
</dbReference>
<feature type="domain" description="CarD-like/TRCF RNAP-interacting" evidence="1">
    <location>
        <begin position="36"/>
        <end position="129"/>
    </location>
</feature>
<dbReference type="InterPro" id="IPR036101">
    <property type="entry name" value="CarD-like/TRCF_RID_sf"/>
</dbReference>
<reference evidence="2 3" key="1">
    <citation type="submission" date="2017-09" db="EMBL/GenBank/DDBJ databases">
        <title>Depth-based differentiation of microbial function through sediment-hosted aquifers and enrichment of novel symbionts in the deep terrestrial subsurface.</title>
        <authorList>
            <person name="Probst A.J."/>
            <person name="Ladd B."/>
            <person name="Jarett J.K."/>
            <person name="Geller-Mcgrath D.E."/>
            <person name="Sieber C.M."/>
            <person name="Emerson J.B."/>
            <person name="Anantharaman K."/>
            <person name="Thomas B.C."/>
            <person name="Malmstrom R."/>
            <person name="Stieglmeier M."/>
            <person name="Klingl A."/>
            <person name="Woyke T."/>
            <person name="Ryan C.M."/>
            <person name="Banfield J.F."/>
        </authorList>
    </citation>
    <scope>NUCLEOTIDE SEQUENCE [LARGE SCALE GENOMIC DNA]</scope>
    <source>
        <strain evidence="2">CG_4_10_14_0_8_um_filter_42_10</strain>
    </source>
</reference>
<comment type="caution">
    <text evidence="2">The sequence shown here is derived from an EMBL/GenBank/DDBJ whole genome shotgun (WGS) entry which is preliminary data.</text>
</comment>
<name>A0A2M7RKI5_9BACT</name>
<dbReference type="InterPro" id="IPR003711">
    <property type="entry name" value="CarD-like/TRCF_RID"/>
</dbReference>
<sequence length="129" mass="14608">APVQKICLITDPDVAVLREERRKNVSSNIFDDFLTSLKVGDYVVHADHGIAKFLGLDQKTVDDVTKEYLKLGYAENDKLFIPIDQADKVNKYIGSEELMPKLTRLGSAEWNTITSKVKKETQRIAKELL</sequence>
<dbReference type="AlphaFoldDB" id="A0A2M7RKI5"/>
<dbReference type="SMART" id="SM01058">
    <property type="entry name" value="CarD_TRCF"/>
    <property type="match status" value="1"/>
</dbReference>
<dbReference type="InterPro" id="IPR027417">
    <property type="entry name" value="P-loop_NTPase"/>
</dbReference>
<dbReference type="EMBL" id="PFMD01000019">
    <property type="protein sequence ID" value="PIY97047.1"/>
    <property type="molecule type" value="Genomic_DNA"/>
</dbReference>
<feature type="non-terminal residue" evidence="2">
    <location>
        <position position="1"/>
    </location>
</feature>
<accession>A0A2M7RKI5</accession>
<evidence type="ECO:0000259" key="1">
    <source>
        <dbReference type="SMART" id="SM01058"/>
    </source>
</evidence>
<proteinExistence type="predicted"/>
<dbReference type="Proteomes" id="UP000230779">
    <property type="component" value="Unassembled WGS sequence"/>
</dbReference>
<dbReference type="SUPFAM" id="SSF141259">
    <property type="entry name" value="CarD-like"/>
    <property type="match status" value="1"/>
</dbReference>
<dbReference type="Gene3D" id="3.40.50.300">
    <property type="entry name" value="P-loop containing nucleotide triphosphate hydrolases"/>
    <property type="match status" value="1"/>
</dbReference>
<dbReference type="Gene3D" id="2.40.10.170">
    <property type="match status" value="1"/>
</dbReference>
<protein>
    <submittedName>
        <fullName evidence="2">Transcription-repair coupling factor</fullName>
    </submittedName>
</protein>
<evidence type="ECO:0000313" key="2">
    <source>
        <dbReference type="EMBL" id="PIY97047.1"/>
    </source>
</evidence>
<organism evidence="2 3">
    <name type="scientific">Candidatus Kerfeldbacteria bacterium CG_4_10_14_0_8_um_filter_42_10</name>
    <dbReference type="NCBI Taxonomy" id="2014248"/>
    <lineage>
        <taxon>Bacteria</taxon>
        <taxon>Candidatus Kerfeldiibacteriota</taxon>
    </lineage>
</organism>
<evidence type="ECO:0000313" key="3">
    <source>
        <dbReference type="Proteomes" id="UP000230779"/>
    </source>
</evidence>
<feature type="non-terminal residue" evidence="2">
    <location>
        <position position="129"/>
    </location>
</feature>
<gene>
    <name evidence="2" type="ORF">COY66_01565</name>
</gene>